<dbReference type="EMBL" id="JAUHJQ010000013">
    <property type="protein sequence ID" value="MDN4175376.1"/>
    <property type="molecule type" value="Genomic_DNA"/>
</dbReference>
<name>A0ABT8FLI1_9ACTN</name>
<dbReference type="PANTHER" id="PTHR24567:SF74">
    <property type="entry name" value="HTH-TYPE TRANSCRIPTIONAL REGULATOR ARCR"/>
    <property type="match status" value="1"/>
</dbReference>
<dbReference type="Pfam" id="PF00027">
    <property type="entry name" value="cNMP_binding"/>
    <property type="match status" value="1"/>
</dbReference>
<evidence type="ECO:0000313" key="3">
    <source>
        <dbReference type="Proteomes" id="UP001168620"/>
    </source>
</evidence>
<dbReference type="InterPro" id="IPR018488">
    <property type="entry name" value="cNMP-bd_CS"/>
</dbReference>
<dbReference type="SMART" id="SM00100">
    <property type="entry name" value="cNMP"/>
    <property type="match status" value="1"/>
</dbReference>
<evidence type="ECO:0000313" key="2">
    <source>
        <dbReference type="EMBL" id="MDN4175376.1"/>
    </source>
</evidence>
<accession>A0ABT8FLI1</accession>
<sequence length="138" mass="14437">MSTAPLDLDPQLAAVPLFSGLSGRQRRRLLGKSKVVDHAAGREVAREGEGALALHVILSGTATVTVGGREVRTLGPGDHFGEISLIDGKRRSASVAADGPVRTLAVPHLAFRSLLEDDPTAAQALLVTLCARLREAEA</sequence>
<dbReference type="PANTHER" id="PTHR24567">
    <property type="entry name" value="CRP FAMILY TRANSCRIPTIONAL REGULATORY PROTEIN"/>
    <property type="match status" value="1"/>
</dbReference>
<dbReference type="Gene3D" id="2.60.120.10">
    <property type="entry name" value="Jelly Rolls"/>
    <property type="match status" value="1"/>
</dbReference>
<organism evidence="2 3">
    <name type="scientific">Nocardioides oceani</name>
    <dbReference type="NCBI Taxonomy" id="3058369"/>
    <lineage>
        <taxon>Bacteria</taxon>
        <taxon>Bacillati</taxon>
        <taxon>Actinomycetota</taxon>
        <taxon>Actinomycetes</taxon>
        <taxon>Propionibacteriales</taxon>
        <taxon>Nocardioidaceae</taxon>
        <taxon>Nocardioides</taxon>
    </lineage>
</organism>
<dbReference type="Proteomes" id="UP001168620">
    <property type="component" value="Unassembled WGS sequence"/>
</dbReference>
<dbReference type="InterPro" id="IPR014710">
    <property type="entry name" value="RmlC-like_jellyroll"/>
</dbReference>
<dbReference type="SUPFAM" id="SSF51206">
    <property type="entry name" value="cAMP-binding domain-like"/>
    <property type="match status" value="1"/>
</dbReference>
<comment type="caution">
    <text evidence="2">The sequence shown here is derived from an EMBL/GenBank/DDBJ whole genome shotgun (WGS) entry which is preliminary data.</text>
</comment>
<proteinExistence type="predicted"/>
<dbReference type="PROSITE" id="PS00889">
    <property type="entry name" value="CNMP_BINDING_2"/>
    <property type="match status" value="1"/>
</dbReference>
<evidence type="ECO:0000259" key="1">
    <source>
        <dbReference type="PROSITE" id="PS50042"/>
    </source>
</evidence>
<dbReference type="InterPro" id="IPR018490">
    <property type="entry name" value="cNMP-bd_dom_sf"/>
</dbReference>
<reference evidence="2" key="1">
    <citation type="submission" date="2023-06" db="EMBL/GenBank/DDBJ databases">
        <title>Draft genome sequence of Nocardioides sp. SOB77.</title>
        <authorList>
            <person name="Zhang G."/>
        </authorList>
    </citation>
    <scope>NUCLEOTIDE SEQUENCE</scope>
    <source>
        <strain evidence="2">SOB77</strain>
    </source>
</reference>
<dbReference type="PROSITE" id="PS50042">
    <property type="entry name" value="CNMP_BINDING_3"/>
    <property type="match status" value="1"/>
</dbReference>
<dbReference type="RefSeq" id="WP_300954644.1">
    <property type="nucleotide sequence ID" value="NZ_JAUHJQ010000013.1"/>
</dbReference>
<protein>
    <submittedName>
        <fullName evidence="2">Cyclic nucleotide-binding domain-containing protein</fullName>
    </submittedName>
</protein>
<dbReference type="InterPro" id="IPR050397">
    <property type="entry name" value="Env_Response_Regulators"/>
</dbReference>
<dbReference type="InterPro" id="IPR000595">
    <property type="entry name" value="cNMP-bd_dom"/>
</dbReference>
<feature type="domain" description="Cyclic nucleotide-binding" evidence="1">
    <location>
        <begin position="17"/>
        <end position="115"/>
    </location>
</feature>
<keyword evidence="3" id="KW-1185">Reference proteome</keyword>
<gene>
    <name evidence="2" type="ORF">QWY28_20590</name>
</gene>
<dbReference type="CDD" id="cd00038">
    <property type="entry name" value="CAP_ED"/>
    <property type="match status" value="1"/>
</dbReference>